<proteinExistence type="predicted"/>
<dbReference type="Proteomes" id="UP001319846">
    <property type="component" value="Unassembled WGS sequence"/>
</dbReference>
<comment type="caution">
    <text evidence="1">The sequence shown here is derived from an EMBL/GenBank/DDBJ whole genome shotgun (WGS) entry which is preliminary data.</text>
</comment>
<evidence type="ECO:0000313" key="1">
    <source>
        <dbReference type="EMBL" id="MBZ5489160.1"/>
    </source>
</evidence>
<accession>A0ACC5VYW8</accession>
<sequence length="85" mass="9586">MSYNVQGQLFNTRTEALTQLVALWVSNNGEQTDMEEIKSALRDSETPTEIISEWSGNLGEFQEPTDEDELANHIQTHKADIIMAC</sequence>
<reference evidence="1" key="1">
    <citation type="submission" date="2020-06" db="EMBL/GenBank/DDBJ databases">
        <title>Whole Genome Sequence of Halomonas aquamarina MB598.</title>
        <authorList>
            <person name="Pervaiz M."/>
            <person name="Fariq A."/>
            <person name="Yasmin A."/>
            <person name="Welch M."/>
        </authorList>
    </citation>
    <scope>NUCLEOTIDE SEQUENCE</scope>
    <source>
        <strain evidence="1">MB598</strain>
    </source>
</reference>
<evidence type="ECO:0000313" key="2">
    <source>
        <dbReference type="Proteomes" id="UP001319846"/>
    </source>
</evidence>
<organism evidence="1 2">
    <name type="scientific">Vreelandella aquamarina</name>
    <dbReference type="NCBI Taxonomy" id="77097"/>
    <lineage>
        <taxon>Bacteria</taxon>
        <taxon>Pseudomonadati</taxon>
        <taxon>Pseudomonadota</taxon>
        <taxon>Gammaproteobacteria</taxon>
        <taxon>Oceanospirillales</taxon>
        <taxon>Halomonadaceae</taxon>
        <taxon>Vreelandella</taxon>
    </lineage>
</organism>
<name>A0ACC5VYW8_9GAMM</name>
<keyword evidence="2" id="KW-1185">Reference proteome</keyword>
<gene>
    <name evidence="1" type="ORF">HW452_16695</name>
</gene>
<dbReference type="EMBL" id="JABYQT010000017">
    <property type="protein sequence ID" value="MBZ5489160.1"/>
    <property type="molecule type" value="Genomic_DNA"/>
</dbReference>
<protein>
    <submittedName>
        <fullName evidence="1">Uncharacterized protein</fullName>
    </submittedName>
</protein>